<evidence type="ECO:0000313" key="2">
    <source>
        <dbReference type="EMBL" id="KAF5835134.1"/>
    </source>
</evidence>
<feature type="compositionally biased region" description="Basic and acidic residues" evidence="1">
    <location>
        <begin position="47"/>
        <end position="69"/>
    </location>
</feature>
<evidence type="ECO:0000313" key="3">
    <source>
        <dbReference type="Proteomes" id="UP000815325"/>
    </source>
</evidence>
<feature type="region of interest" description="Disordered" evidence="1">
    <location>
        <begin position="200"/>
        <end position="228"/>
    </location>
</feature>
<dbReference type="Proteomes" id="UP000815325">
    <property type="component" value="Unassembled WGS sequence"/>
</dbReference>
<gene>
    <name evidence="2" type="ORF">DUNSADRAFT_7853</name>
</gene>
<evidence type="ECO:0000256" key="1">
    <source>
        <dbReference type="SAM" id="MobiDB-lite"/>
    </source>
</evidence>
<organism evidence="2 3">
    <name type="scientific">Dunaliella salina</name>
    <name type="common">Green alga</name>
    <name type="synonym">Protococcus salinus</name>
    <dbReference type="NCBI Taxonomy" id="3046"/>
    <lineage>
        <taxon>Eukaryota</taxon>
        <taxon>Viridiplantae</taxon>
        <taxon>Chlorophyta</taxon>
        <taxon>core chlorophytes</taxon>
        <taxon>Chlorophyceae</taxon>
        <taxon>CS clade</taxon>
        <taxon>Chlamydomonadales</taxon>
        <taxon>Dunaliellaceae</taxon>
        <taxon>Dunaliella</taxon>
    </lineage>
</organism>
<name>A0ABQ7GKL0_DUNSA</name>
<reference evidence="2" key="1">
    <citation type="submission" date="2017-08" db="EMBL/GenBank/DDBJ databases">
        <authorList>
            <person name="Polle J.E."/>
            <person name="Barry K."/>
            <person name="Cushman J."/>
            <person name="Schmutz J."/>
            <person name="Tran D."/>
            <person name="Hathwaick L.T."/>
            <person name="Yim W.C."/>
            <person name="Jenkins J."/>
            <person name="Mckie-Krisberg Z.M."/>
            <person name="Prochnik S."/>
            <person name="Lindquist E."/>
            <person name="Dockter R.B."/>
            <person name="Adam C."/>
            <person name="Molina H."/>
            <person name="Bunkerborg J."/>
            <person name="Jin E."/>
            <person name="Buchheim M."/>
            <person name="Magnuson J."/>
        </authorList>
    </citation>
    <scope>NUCLEOTIDE SEQUENCE</scope>
    <source>
        <strain evidence="2">CCAP 19/18</strain>
    </source>
</reference>
<proteinExistence type="predicted"/>
<sequence>MGVLLSPLQELDASEVKQLYEELEGNELQQLPCMNIDDVEAERELEELSKAKEAAAAREAQEAAERERALGGAEEEASRRAAEEEEAQRQRERQVQEDIRRAAETPFRPRDPTRKAYTNTDWTPHEQELAEFKAYMEHKQAKARAQWHQFQAKPVQGRLFKSVMGDRELFYQVNRDDAADDDDAPIIRHSPLIEEQLAKARAEAEAEAAEAQRRADASAAEAQRQEQAKAAAAAAEAARLQAYKEAKKGAAAVAPAMNVRRVTAPPHEPGVPVGALSPGVCF</sequence>
<feature type="region of interest" description="Disordered" evidence="1">
    <location>
        <begin position="47"/>
        <end position="125"/>
    </location>
</feature>
<accession>A0ABQ7GKL0</accession>
<comment type="caution">
    <text evidence="2">The sequence shown here is derived from an EMBL/GenBank/DDBJ whole genome shotgun (WGS) entry which is preliminary data.</text>
</comment>
<protein>
    <submittedName>
        <fullName evidence="2">Uncharacterized protein</fullName>
    </submittedName>
</protein>
<keyword evidence="3" id="KW-1185">Reference proteome</keyword>
<feature type="compositionally biased region" description="Basic and acidic residues" evidence="1">
    <location>
        <begin position="76"/>
        <end position="114"/>
    </location>
</feature>
<dbReference type="EMBL" id="MU069721">
    <property type="protein sequence ID" value="KAF5835134.1"/>
    <property type="molecule type" value="Genomic_DNA"/>
</dbReference>
<feature type="compositionally biased region" description="Basic and acidic residues" evidence="1">
    <location>
        <begin position="200"/>
        <end position="216"/>
    </location>
</feature>